<evidence type="ECO:0000313" key="1">
    <source>
        <dbReference type="EMBL" id="VDO23142.1"/>
    </source>
</evidence>
<accession>A0A3P7X0L3</accession>
<protein>
    <submittedName>
        <fullName evidence="1">Uncharacterized protein</fullName>
    </submittedName>
</protein>
<evidence type="ECO:0000313" key="2">
    <source>
        <dbReference type="Proteomes" id="UP000268014"/>
    </source>
</evidence>
<dbReference type="AlphaFoldDB" id="A0A3P7X0L3"/>
<dbReference type="EMBL" id="UZAF01016206">
    <property type="protein sequence ID" value="VDO23142.1"/>
    <property type="molecule type" value="Genomic_DNA"/>
</dbReference>
<keyword evidence="2" id="KW-1185">Reference proteome</keyword>
<organism evidence="1 2">
    <name type="scientific">Haemonchus placei</name>
    <name type="common">Barber's pole worm</name>
    <dbReference type="NCBI Taxonomy" id="6290"/>
    <lineage>
        <taxon>Eukaryota</taxon>
        <taxon>Metazoa</taxon>
        <taxon>Ecdysozoa</taxon>
        <taxon>Nematoda</taxon>
        <taxon>Chromadorea</taxon>
        <taxon>Rhabditida</taxon>
        <taxon>Rhabditina</taxon>
        <taxon>Rhabditomorpha</taxon>
        <taxon>Strongyloidea</taxon>
        <taxon>Trichostrongylidae</taxon>
        <taxon>Haemonchus</taxon>
    </lineage>
</organism>
<sequence>MFLLRCSTHSEDWRFMNKTSIWDGTRTRTCAFREPCSILTLRETVCPRLLYDLSAPHTYNVLSRSANISIEPSSCKIT</sequence>
<name>A0A3P7X0L3_HAEPC</name>
<reference evidence="1 2" key="1">
    <citation type="submission" date="2018-11" db="EMBL/GenBank/DDBJ databases">
        <authorList>
            <consortium name="Pathogen Informatics"/>
        </authorList>
    </citation>
    <scope>NUCLEOTIDE SEQUENCE [LARGE SCALE GENOMIC DNA]</scope>
    <source>
        <strain evidence="1 2">MHpl1</strain>
    </source>
</reference>
<gene>
    <name evidence="1" type="ORF">HPLM_LOCUS4395</name>
</gene>
<dbReference type="Proteomes" id="UP000268014">
    <property type="component" value="Unassembled WGS sequence"/>
</dbReference>
<proteinExistence type="predicted"/>